<dbReference type="EMBL" id="OC925933">
    <property type="protein sequence ID" value="CAD7656432.1"/>
    <property type="molecule type" value="Genomic_DNA"/>
</dbReference>
<keyword evidence="8" id="KW-1185">Reference proteome</keyword>
<dbReference type="Pfam" id="PF07690">
    <property type="entry name" value="MFS_1"/>
    <property type="match status" value="1"/>
</dbReference>
<dbReference type="AlphaFoldDB" id="A0A7R9MC83"/>
<name>A0A7R9MC83_9ACAR</name>
<dbReference type="Proteomes" id="UP000728032">
    <property type="component" value="Unassembled WGS sequence"/>
</dbReference>
<organism evidence="7">
    <name type="scientific">Oppiella nova</name>
    <dbReference type="NCBI Taxonomy" id="334625"/>
    <lineage>
        <taxon>Eukaryota</taxon>
        <taxon>Metazoa</taxon>
        <taxon>Ecdysozoa</taxon>
        <taxon>Arthropoda</taxon>
        <taxon>Chelicerata</taxon>
        <taxon>Arachnida</taxon>
        <taxon>Acari</taxon>
        <taxon>Acariformes</taxon>
        <taxon>Sarcoptiformes</taxon>
        <taxon>Oribatida</taxon>
        <taxon>Brachypylina</taxon>
        <taxon>Oppioidea</taxon>
        <taxon>Oppiidae</taxon>
        <taxon>Oppiella</taxon>
    </lineage>
</organism>
<feature type="transmembrane region" description="Helical" evidence="6">
    <location>
        <begin position="87"/>
        <end position="109"/>
    </location>
</feature>
<accession>A0A7R9MC83</accession>
<feature type="transmembrane region" description="Helical" evidence="6">
    <location>
        <begin position="121"/>
        <end position="141"/>
    </location>
</feature>
<evidence type="ECO:0000256" key="4">
    <source>
        <dbReference type="ARBA" id="ARBA00022989"/>
    </source>
</evidence>
<proteinExistence type="predicted"/>
<dbReference type="GO" id="GO:0022857">
    <property type="term" value="F:transmembrane transporter activity"/>
    <property type="evidence" value="ECO:0007669"/>
    <property type="project" value="InterPro"/>
</dbReference>
<feature type="transmembrane region" description="Helical" evidence="6">
    <location>
        <begin position="217"/>
        <end position="240"/>
    </location>
</feature>
<dbReference type="Gene3D" id="1.20.1250.20">
    <property type="entry name" value="MFS general substrate transporter like domains"/>
    <property type="match status" value="1"/>
</dbReference>
<comment type="subcellular location">
    <subcellularLocation>
        <location evidence="1">Membrane</location>
        <topology evidence="1">Multi-pass membrane protein</topology>
    </subcellularLocation>
</comment>
<feature type="transmembrane region" description="Helical" evidence="6">
    <location>
        <begin position="58"/>
        <end position="81"/>
    </location>
</feature>
<dbReference type="InterPro" id="IPR036259">
    <property type="entry name" value="MFS_trans_sf"/>
</dbReference>
<dbReference type="SUPFAM" id="SSF103473">
    <property type="entry name" value="MFS general substrate transporter"/>
    <property type="match status" value="1"/>
</dbReference>
<protein>
    <recommendedName>
        <fullName evidence="9">Major facilitator superfamily (MFS) profile domain-containing protein</fullName>
    </recommendedName>
</protein>
<feature type="transmembrane region" description="Helical" evidence="6">
    <location>
        <begin position="24"/>
        <end position="46"/>
    </location>
</feature>
<gene>
    <name evidence="7" type="ORF">ONB1V03_LOCUS13069</name>
</gene>
<sequence length="277" mass="30145">MNAGALIGFNTTTLELHLEDITELSASMVGLIFLISGVSLVAFNHIWEHLAHKINNKFTISLIGCLSALICLTIIGPIPMIEIEPQLYLVIISQVLLGLGISALLVGTFAQGTRETVRGGFIECSSTTAVLSSLFTTFEALGDAFGPVVGGTLMESFDYSWSSFPFFAFQLFLMGAIIIYCLWREYNKDNQDDFVVDNSIYHVDNSDDVKMRQTGNLWLVIVSQILLGLGISSLLIGTIAQSTRETMRAGFVVNTSTTAILTSLLTTSESLGFVSLY</sequence>
<keyword evidence="4 6" id="KW-1133">Transmembrane helix</keyword>
<dbReference type="PANTHER" id="PTHR23506">
    <property type="entry name" value="GH10249P"/>
    <property type="match status" value="1"/>
</dbReference>
<dbReference type="InterPro" id="IPR050930">
    <property type="entry name" value="MFS_Vesicular_Transporter"/>
</dbReference>
<dbReference type="InterPro" id="IPR011701">
    <property type="entry name" value="MFS"/>
</dbReference>
<keyword evidence="2" id="KW-0813">Transport</keyword>
<dbReference type="EMBL" id="CAJPVJ010011108">
    <property type="protein sequence ID" value="CAG2173619.1"/>
    <property type="molecule type" value="Genomic_DNA"/>
</dbReference>
<dbReference type="PANTHER" id="PTHR23506:SF26">
    <property type="entry name" value="MFS-TYPE TRANSPORTER SLC18B1"/>
    <property type="match status" value="1"/>
</dbReference>
<evidence type="ECO:0000256" key="5">
    <source>
        <dbReference type="ARBA" id="ARBA00023136"/>
    </source>
</evidence>
<evidence type="ECO:0000256" key="3">
    <source>
        <dbReference type="ARBA" id="ARBA00022692"/>
    </source>
</evidence>
<evidence type="ECO:0000313" key="8">
    <source>
        <dbReference type="Proteomes" id="UP000728032"/>
    </source>
</evidence>
<feature type="transmembrane region" description="Helical" evidence="6">
    <location>
        <begin position="161"/>
        <end position="183"/>
    </location>
</feature>
<evidence type="ECO:0000256" key="2">
    <source>
        <dbReference type="ARBA" id="ARBA00022448"/>
    </source>
</evidence>
<keyword evidence="3 6" id="KW-0812">Transmembrane</keyword>
<dbReference type="GO" id="GO:0016020">
    <property type="term" value="C:membrane"/>
    <property type="evidence" value="ECO:0007669"/>
    <property type="project" value="UniProtKB-SubCell"/>
</dbReference>
<dbReference type="OrthoDB" id="6430902at2759"/>
<evidence type="ECO:0000256" key="1">
    <source>
        <dbReference type="ARBA" id="ARBA00004141"/>
    </source>
</evidence>
<keyword evidence="5 6" id="KW-0472">Membrane</keyword>
<evidence type="ECO:0000313" key="7">
    <source>
        <dbReference type="EMBL" id="CAD7656432.1"/>
    </source>
</evidence>
<evidence type="ECO:0000256" key="6">
    <source>
        <dbReference type="SAM" id="Phobius"/>
    </source>
</evidence>
<evidence type="ECO:0008006" key="9">
    <source>
        <dbReference type="Google" id="ProtNLM"/>
    </source>
</evidence>
<reference evidence="7" key="1">
    <citation type="submission" date="2020-11" db="EMBL/GenBank/DDBJ databases">
        <authorList>
            <person name="Tran Van P."/>
        </authorList>
    </citation>
    <scope>NUCLEOTIDE SEQUENCE</scope>
</reference>